<dbReference type="STRING" id="448386.A0A2V3J420"/>
<dbReference type="InterPro" id="IPR013766">
    <property type="entry name" value="Thioredoxin_domain"/>
</dbReference>
<evidence type="ECO:0000256" key="2">
    <source>
        <dbReference type="PROSITE-ProRule" id="PRU00504"/>
    </source>
</evidence>
<evidence type="ECO:0000256" key="1">
    <source>
        <dbReference type="ARBA" id="ARBA00022737"/>
    </source>
</evidence>
<dbReference type="Pfam" id="PF01436">
    <property type="entry name" value="NHL"/>
    <property type="match status" value="1"/>
</dbReference>
<dbReference type="SUPFAM" id="SSF101898">
    <property type="entry name" value="NHL repeat"/>
    <property type="match status" value="1"/>
</dbReference>
<dbReference type="InterPro" id="IPR036249">
    <property type="entry name" value="Thioredoxin-like_sf"/>
</dbReference>
<comment type="caution">
    <text evidence="4">The sequence shown here is derived from an EMBL/GenBank/DDBJ whole genome shotgun (WGS) entry which is preliminary data.</text>
</comment>
<dbReference type="Gene3D" id="2.120.10.30">
    <property type="entry name" value="TolB, C-terminal domain"/>
    <property type="match status" value="2"/>
</dbReference>
<reference evidence="4 5" key="1">
    <citation type="journal article" date="2018" name="Mol. Biol. Evol.">
        <title>Analysis of the draft genome of the red seaweed Gracilariopsis chorda provides insights into genome size evolution in Rhodophyta.</title>
        <authorList>
            <person name="Lee J."/>
            <person name="Yang E.C."/>
            <person name="Graf L."/>
            <person name="Yang J.H."/>
            <person name="Qiu H."/>
            <person name="Zel Zion U."/>
            <person name="Chan C.X."/>
            <person name="Stephens T.G."/>
            <person name="Weber A.P.M."/>
            <person name="Boo G.H."/>
            <person name="Boo S.M."/>
            <person name="Kim K.M."/>
            <person name="Shin Y."/>
            <person name="Jung M."/>
            <person name="Lee S.J."/>
            <person name="Yim H.S."/>
            <person name="Lee J.H."/>
            <person name="Bhattacharya D."/>
            <person name="Yoon H.S."/>
        </authorList>
    </citation>
    <scope>NUCLEOTIDE SEQUENCE [LARGE SCALE GENOMIC DNA]</scope>
    <source>
        <strain evidence="4 5">SKKU-2015</strain>
        <tissue evidence="4">Whole body</tissue>
    </source>
</reference>
<keyword evidence="5" id="KW-1185">Reference proteome</keyword>
<dbReference type="OrthoDB" id="2886at2759"/>
<dbReference type="InterPro" id="IPR011042">
    <property type="entry name" value="6-blade_b-propeller_TolB-like"/>
</dbReference>
<evidence type="ECO:0000313" key="5">
    <source>
        <dbReference type="Proteomes" id="UP000247409"/>
    </source>
</evidence>
<name>A0A2V3J420_9FLOR</name>
<accession>A0A2V3J420</accession>
<keyword evidence="1" id="KW-0677">Repeat</keyword>
<organism evidence="4 5">
    <name type="scientific">Gracilariopsis chorda</name>
    <dbReference type="NCBI Taxonomy" id="448386"/>
    <lineage>
        <taxon>Eukaryota</taxon>
        <taxon>Rhodophyta</taxon>
        <taxon>Florideophyceae</taxon>
        <taxon>Rhodymeniophycidae</taxon>
        <taxon>Gracilariales</taxon>
        <taxon>Gracilariaceae</taxon>
        <taxon>Gracilariopsis</taxon>
    </lineage>
</organism>
<dbReference type="Gene3D" id="3.40.30.10">
    <property type="entry name" value="Glutaredoxin"/>
    <property type="match status" value="1"/>
</dbReference>
<dbReference type="PROSITE" id="PS51125">
    <property type="entry name" value="NHL"/>
    <property type="match status" value="1"/>
</dbReference>
<dbReference type="PANTHER" id="PTHR46388">
    <property type="entry name" value="NHL REPEAT-CONTAINING PROTEIN 2"/>
    <property type="match status" value="1"/>
</dbReference>
<dbReference type="PROSITE" id="PS51352">
    <property type="entry name" value="THIOREDOXIN_2"/>
    <property type="match status" value="1"/>
</dbReference>
<gene>
    <name evidence="4" type="ORF">BWQ96_01428</name>
</gene>
<dbReference type="Pfam" id="PF13905">
    <property type="entry name" value="Thioredoxin_8"/>
    <property type="match status" value="1"/>
</dbReference>
<dbReference type="InterPro" id="IPR012336">
    <property type="entry name" value="Thioredoxin-like_fold"/>
</dbReference>
<dbReference type="CDD" id="cd14951">
    <property type="entry name" value="NHL-2_like"/>
    <property type="match status" value="1"/>
</dbReference>
<dbReference type="AlphaFoldDB" id="A0A2V3J420"/>
<feature type="domain" description="Thioredoxin" evidence="3">
    <location>
        <begin position="151"/>
        <end position="300"/>
    </location>
</feature>
<dbReference type="EMBL" id="NBIV01000011">
    <property type="protein sequence ID" value="PXF48872.1"/>
    <property type="molecule type" value="Genomic_DNA"/>
</dbReference>
<evidence type="ECO:0000259" key="3">
    <source>
        <dbReference type="PROSITE" id="PS51352"/>
    </source>
</evidence>
<evidence type="ECO:0000313" key="4">
    <source>
        <dbReference type="EMBL" id="PXF48872.1"/>
    </source>
</evidence>
<dbReference type="InterPro" id="IPR045302">
    <property type="entry name" value="NHL2_NHL_rpt_dom"/>
</dbReference>
<protein>
    <submittedName>
        <fullName evidence="4">NHL repeat-containing protein 2</fullName>
    </submittedName>
</protein>
<feature type="repeat" description="NHL" evidence="2">
    <location>
        <begin position="565"/>
        <end position="602"/>
    </location>
</feature>
<dbReference type="Proteomes" id="UP000247409">
    <property type="component" value="Unassembled WGS sequence"/>
</dbReference>
<dbReference type="PANTHER" id="PTHR46388:SF2">
    <property type="entry name" value="NHL REPEAT-CONTAINING PROTEIN 2"/>
    <property type="match status" value="1"/>
</dbReference>
<dbReference type="InterPro" id="IPR001258">
    <property type="entry name" value="NHL_repeat"/>
</dbReference>
<dbReference type="SUPFAM" id="SSF52833">
    <property type="entry name" value="Thioredoxin-like"/>
    <property type="match status" value="1"/>
</dbReference>
<sequence>MKTSEELHAAIAFSTPLPVGKRKLCSPFPMPTSSVSLSNSQTRIGNHQHATRRAIVKAVQHDEENGNTSNSLYRISRRQALQIFNGLLGFTTAGLLIKMKEQYRLTSPQGILSAIGLGQVPNRSGVKPALASAEQSPRLQEAFRYIQKIDSRPPVNCPEFPRGSEWINSRPLSLGKELKGKLVLLDFFTYCCINCQHVLPKLQQLESKYGEDGAGGFVVVGVHSAKFTAERETANIAAAVERYEVHHPVLNDERMSLWNSLGVTSWPTLALVGPSGNLLAVWSGEGQESDIDSVVAAALEYYSNSIDHRPLPPAPKRIASLRKQADSPLRYPGKVAISTTGDRMYVADSGNNRILEIDLDSKRVLRVFGSGEAALADSNDPTKAAFHSPQGLAEFEGILYVADTESHAVRAVDLKTGDVTTIGGNGLQGFDYAGGKIGKLQPLSSPWDVEVADSTLYVAMAGTHQIWSLELPRPGLKRSFANPWQVFSGTGRELEKNSQNGKLAGWAQPSHLSAGSNGWLYVADSESSSVRGIEIDNDLHPTKTIAGGDGLIAENLFAYGDKEGRGAGAKFQHPLAVCYDNQRDVVYVADSYNHRIKVVEPSGSARVLCGNGAPGLRDGSAKDAMFWEPAGLSLSAEGDKLYVSDTNNFAIRVVDIDKRTVATLTLASEVPKASVGEKEKPLVPYRRRAVEISCDPVRPTSTITFAIGLPDKSHFTPGTTSRYQVNLKNGTSEDKTSSGLMVATSGVVKQNGSYGSFALNLSEYSGLLKSSEAIEVEAVTYYCTDEDGTCRTEADIFEIPLSYEAPDTREVSHKIVPRRRATVQQA</sequence>
<proteinExistence type="predicted"/>